<dbReference type="Gene3D" id="2.30.39.10">
    <property type="entry name" value="Alpha-1-antitrypsin, domain 1"/>
    <property type="match status" value="1"/>
</dbReference>
<dbReference type="InterPro" id="IPR036186">
    <property type="entry name" value="Serpin_sf"/>
</dbReference>
<feature type="compositionally biased region" description="Low complexity" evidence="5">
    <location>
        <begin position="2470"/>
        <end position="2488"/>
    </location>
</feature>
<keyword evidence="2" id="KW-0722">Serine protease inhibitor</keyword>
<feature type="domain" description="EGF-like" evidence="7">
    <location>
        <begin position="1176"/>
        <end position="1210"/>
    </location>
</feature>
<dbReference type="SMART" id="SM00181">
    <property type="entry name" value="EGF"/>
    <property type="match status" value="8"/>
</dbReference>
<comment type="similarity">
    <text evidence="4">Belongs to the serpin family.</text>
</comment>
<dbReference type="PANTHER" id="PTHR23259">
    <property type="entry name" value="RIDDLE"/>
    <property type="match status" value="1"/>
</dbReference>
<dbReference type="InterPro" id="IPR002919">
    <property type="entry name" value="TIL_dom"/>
</dbReference>
<reference evidence="8" key="1">
    <citation type="submission" date="2016-07" db="EMBL/GenBank/DDBJ databases">
        <authorList>
            <person name="Bretaudeau A."/>
        </authorList>
    </citation>
    <scope>NUCLEOTIDE SEQUENCE</scope>
    <source>
        <strain evidence="8">Rice</strain>
        <tissue evidence="8">Whole body</tissue>
    </source>
</reference>
<evidence type="ECO:0000259" key="7">
    <source>
        <dbReference type="SMART" id="SM00181"/>
    </source>
</evidence>
<dbReference type="Gene3D" id="2.10.25.10">
    <property type="entry name" value="Laminin"/>
    <property type="match status" value="27"/>
</dbReference>
<dbReference type="Pfam" id="PF01826">
    <property type="entry name" value="TIL"/>
    <property type="match status" value="13"/>
</dbReference>
<evidence type="ECO:0000256" key="3">
    <source>
        <dbReference type="ARBA" id="ARBA00023157"/>
    </source>
</evidence>
<feature type="domain" description="EGF-like" evidence="7">
    <location>
        <begin position="415"/>
        <end position="462"/>
    </location>
</feature>
<keyword evidence="1" id="KW-0646">Protease inhibitor</keyword>
<dbReference type="SUPFAM" id="SSF57567">
    <property type="entry name" value="Serine protease inhibitors"/>
    <property type="match status" value="19"/>
</dbReference>
<feature type="domain" description="EGF-like" evidence="7">
    <location>
        <begin position="1869"/>
        <end position="1905"/>
    </location>
</feature>
<dbReference type="GO" id="GO:0004867">
    <property type="term" value="F:serine-type endopeptidase inhibitor activity"/>
    <property type="evidence" value="ECO:0007669"/>
    <property type="project" value="UniProtKB-KW"/>
</dbReference>
<feature type="region of interest" description="Disordered" evidence="5">
    <location>
        <begin position="2446"/>
        <end position="2500"/>
    </location>
</feature>
<accession>A0A2H1VQQ3</accession>
<gene>
    <name evidence="8" type="ORF">SFRICE_001594</name>
</gene>
<dbReference type="EMBL" id="ODYU01003852">
    <property type="protein sequence ID" value="SOQ43127.1"/>
    <property type="molecule type" value="Genomic_DNA"/>
</dbReference>
<feature type="domain" description="EGF-like" evidence="7">
    <location>
        <begin position="1731"/>
        <end position="1777"/>
    </location>
</feature>
<feature type="region of interest" description="Disordered" evidence="5">
    <location>
        <begin position="202"/>
        <end position="223"/>
    </location>
</feature>
<evidence type="ECO:0000256" key="5">
    <source>
        <dbReference type="SAM" id="MobiDB-lite"/>
    </source>
</evidence>
<name>A0A2H1VQQ3_SPOFR</name>
<dbReference type="SUPFAM" id="SSF56574">
    <property type="entry name" value="Serpins"/>
    <property type="match status" value="1"/>
</dbReference>
<feature type="domain" description="EGF-like" evidence="7">
    <location>
        <begin position="943"/>
        <end position="979"/>
    </location>
</feature>
<protein>
    <submittedName>
        <fullName evidence="8">SFRICE_001594</fullName>
    </submittedName>
</protein>
<organism evidence="8">
    <name type="scientific">Spodoptera frugiperda</name>
    <name type="common">Fall armyworm</name>
    <dbReference type="NCBI Taxonomy" id="7108"/>
    <lineage>
        <taxon>Eukaryota</taxon>
        <taxon>Metazoa</taxon>
        <taxon>Ecdysozoa</taxon>
        <taxon>Arthropoda</taxon>
        <taxon>Hexapoda</taxon>
        <taxon>Insecta</taxon>
        <taxon>Pterygota</taxon>
        <taxon>Neoptera</taxon>
        <taxon>Endopterygota</taxon>
        <taxon>Lepidoptera</taxon>
        <taxon>Glossata</taxon>
        <taxon>Ditrysia</taxon>
        <taxon>Noctuoidea</taxon>
        <taxon>Noctuidae</taxon>
        <taxon>Amphipyrinae</taxon>
        <taxon>Spodoptera</taxon>
    </lineage>
</organism>
<sequence length="2784" mass="302821">MEENQQINLIFLYSKRTETTIITTNTAAAAAASSAVVENGDKSSAAGAAAASAASSTTIIKTEQRVKKCAVNERYSKCPEKLCQPQVCEDVGVPQCSIHDERYFNKSGPCPGPPACICVEGFVRNDEGVCMPATECPSCGNDKNATAGCGVNCGRRCSNYMLSDVACADICYPNSCDCRKDYVFDDYLGVCVLPQDCSNKNATEPEGTEGTEGTPGNEDGNDGTDPCDDCSENNCDNTNETTEDIIETACNGMDGESEMDSASTTETNKGTDSTTEESEVTTEGSENGSTTAEETEIATEKGSTTAETETYMTTEESENGSTTEEMDKGMTTVDPGNEETTEQSSSSQGTTKAPTSTTTRRSRRPRTTTKRPRTTTRRSRRTTTKSPSRRTTTTTEASTTKGPKDCRGRNEWYFDCAPACPQRTCEDYLNGVRCQSSDRTTGCKPECRCMSGFYKDAEGNCVSSRQCRESGSSGMSTTTTSPTEETTCEEEAIPLFAVGSLGYTLKILYETSLANAGKSVMVGGASILYLMGELALFAKGRAKRELLNVFNLKETEQMCRCGGQANLGYLLMALNKELIVLEQISCAFPKISAALTTQYPDIEFSLFCKIYADDDCAMTDEFIQNTENIFAMAPRNLDFSASNAAKIISDEVDVMTNGNFENYLKPITISTLDNLIMVDAEGFQGKWEKQFNTADTTLKDFYWSGRISKVQSMYQKETFLYGESSVLGAKILKMNYVGGMFGLVIFLPNSRSGLSDLLKKLQNTNVVYSAVGSLTMQMVEIDLPKFEISVANRLKIPSKKAGVTQIFSNSSLGLENVASCEMPYVSEVLQKITFHVDEYGMGETRDVGHFAPYPTSSDRSNPQCTSCGENEIYHDGNTEICRPLDCSQVGFTEPCTDSVEPGCICDYGYVWDDEGNCIPMTDCPSCGGDSNAISGCGTNCGKHCHDYYNHTAPCKEICYENGCECRKGFYYEDKKGKCVKPDKCLSKCPKNETLDSCVSDCPPRYCGENIAAYSCAAIPECDCKEGCRCKDAKCRGKNKKYDVCINSCPGYDCSVDPRVIRCAAPLQPGDPKCKAGCRCIDGYATNADGECIPREQCPGYCGDHGIYHDGSSQICRPLDCSEVGFPIECRDVEPGCICDSGYVKNDFGQCIPMRDCGSCGGDDNAQSGCGVNCGKLCSDLFSNTTRPCNKMCRVNSCDCKDGFYYDITCNKCVPPEKCPKPCGKNEEFSNCTNDECTPRNCSQLGFPMPCPKSDSSRCTKGCVCKEGFVRADNGTCISKKDCPSCGGDPNAVSGCGVNCGRYCSNYKKNDIVCSAICNSNGCDCKKGFVVDDKTGKCIHPEHCVSCNGDPHAEPGCDKDCSQRCPGPKPDECICYKDSCKCKDGYVYDPNPKVKKCVRIESCKPPCGKHEVLSNCSNGGCGPWTCDDVGFPTGCVKMDPKYCKVGCVCEEGYVRQNGTCIPATKCPSCGGDPNAVAGCGGNCGRLCSNYKDGNVSCTAECQRNACDCKKGFVYDDEGDQKCVHPKQCKKRCTGKNQEYVHCPQTCPPQTCESIGKKYFCPMRPIKEADCKGACQCKQGFYRNEFGDCVSEEECKQTRCKENEVPSNCTNGGCEPRNCSQLGQPVPCVKMDPKDCKKGCVCKKDYLRARNGTCVPIHKCDNCNGHHEHYESCPPSCPPQTCESIGRKYKCPITTAVCKGACRCDKGYYRNKIGECISKEDCLKCRGKHEYYSCGGACDNVCKTLHIQNQTHCPVINIQCNRMCYCEKGYARDENNICIPIEKCPKPKCPKHERFVECPPAICAPQNCSQLGFPIDCPDYSDCGCPEPPGCVCEPDYVRNSKGKCVHKSECPSCGGDSNAQAGCGVNCGKRCPNQYPKPYPCPKICYPNSCDCKEGFVYDNNTKQCVEVKDCTPPCGENEEFSLCMNGGCGPRLCSQLGQPIRCVKINPAYCKKGCVCIEGYLRNKHGICVKKEQCDNLKCGENEKPVDCPPAVCAPQKCSELGFPVACPDFVDGQCPVPPGCVCQENYVRNDEGKCIPKEDCPSCGGDPNAVSGCGVNCGKVCPNHNRTDMACSDFCEYNGCECRKDYVYDKYQEKCVKVENCTIPCGTNERYEKCPNNICEPKTCSELGFPLNCSINTENSECHGEPACICDYGYVRNDEGTCIPKKDCPSCGGDENAESGCGINCGRHCSNYKAEHVICPRICKFNACDCKKEHVYDDHTNKCVKPEQCTPTCGPNQEYSECMNSGCRPRNCSQLGKPVPCIAIAKGGCKKGCVCVEGYLRTDNGTCVKKEECPVQCGENEVPNDCPDALCTPQYCSQLGFPIDCPALNGNASDTCPGKPGCICIDNYVRDDTGKCVPIDTCPSCGGDPNAKSGCGVNCGRLCSNYKSKNVFCPLYCKLNSCDCREGFVLDTNIGLCVPPKNCTPTCGINEVYKQCANNEGKRTKCPSIDEPTSDDNEDPSVTLEFDSSEYSDTSDSSSESSSSTSGSGSGDDQDSSETYESDECVGACVCQDGYLRNSNGDCIPADQCPKKCPKPHEVYVNCTRNCPPQTCKSLTVDYPCPHPPEGDEEHCTPGCQCEEGYYRNAIGDCISKEDCLKCTRPNEYHGCGTCDNVCATLSQQNQTYCPIKYKKCIPQCYCLPDYARDDNGICIPIKQCNVSCKGDPNAIPGCGNYCGRRCSDYKKADLKCPIGCYLGGCACKESYVHDDNTKKCVQPENCTPTCGPKERYEEHPSMVCDPLTCDEVGQEKKCPSKPRKDDKPACICKKDLVRNDQGECIPISDC</sequence>
<feature type="compositionally biased region" description="Low complexity" evidence="5">
    <location>
        <begin position="384"/>
        <end position="401"/>
    </location>
</feature>
<feature type="domain" description="EGF-like" evidence="7">
    <location>
        <begin position="1540"/>
        <end position="1588"/>
    </location>
</feature>
<feature type="region of interest" description="Disordered" evidence="5">
    <location>
        <begin position="252"/>
        <end position="404"/>
    </location>
</feature>
<dbReference type="InterPro" id="IPR036084">
    <property type="entry name" value="Ser_inhib-like_sf"/>
</dbReference>
<dbReference type="PANTHER" id="PTHR23259:SF82">
    <property type="entry name" value="SERINE PROTEASE INHIBITOR 1 PROTEIN"/>
    <property type="match status" value="1"/>
</dbReference>
<feature type="compositionally biased region" description="Low complexity" evidence="5">
    <location>
        <begin position="281"/>
        <end position="292"/>
    </location>
</feature>
<feature type="domain" description="EGF-like" evidence="7">
    <location>
        <begin position="1355"/>
        <end position="1397"/>
    </location>
</feature>
<evidence type="ECO:0000256" key="4">
    <source>
        <dbReference type="RuleBase" id="RU000411"/>
    </source>
</evidence>
<feature type="domain" description="Serpin" evidence="6">
    <location>
        <begin position="505"/>
        <end position="883"/>
    </location>
</feature>
<dbReference type="FunFam" id="2.10.25.10:FF:000674">
    <property type="entry name" value="Mucin-2"/>
    <property type="match status" value="1"/>
</dbReference>
<evidence type="ECO:0000256" key="2">
    <source>
        <dbReference type="ARBA" id="ARBA00022900"/>
    </source>
</evidence>
<dbReference type="CDD" id="cd19941">
    <property type="entry name" value="TIL"/>
    <property type="match status" value="17"/>
</dbReference>
<dbReference type="InterPro" id="IPR051368">
    <property type="entry name" value="SerProtInhib-TIL_Domain"/>
</dbReference>
<dbReference type="SMART" id="SM00093">
    <property type="entry name" value="SERPIN"/>
    <property type="match status" value="1"/>
</dbReference>
<evidence type="ECO:0000256" key="1">
    <source>
        <dbReference type="ARBA" id="ARBA00022690"/>
    </source>
</evidence>
<feature type="compositionally biased region" description="Low complexity" evidence="5">
    <location>
        <begin position="304"/>
        <end position="323"/>
    </location>
</feature>
<feature type="compositionally biased region" description="Basic residues" evidence="5">
    <location>
        <begin position="360"/>
        <end position="383"/>
    </location>
</feature>
<evidence type="ECO:0000313" key="8">
    <source>
        <dbReference type="EMBL" id="SOQ43127.1"/>
    </source>
</evidence>
<feature type="domain" description="EGF-like" evidence="7">
    <location>
        <begin position="1302"/>
        <end position="1338"/>
    </location>
</feature>
<dbReference type="Gene3D" id="3.30.497.10">
    <property type="entry name" value="Antithrombin, subunit I, domain 2"/>
    <property type="match status" value="1"/>
</dbReference>
<feature type="compositionally biased region" description="Low complexity" evidence="5">
    <location>
        <begin position="342"/>
        <end position="359"/>
    </location>
</feature>
<dbReference type="InterPro" id="IPR042178">
    <property type="entry name" value="Serpin_sf_1"/>
</dbReference>
<dbReference type="InterPro" id="IPR000742">
    <property type="entry name" value="EGF"/>
</dbReference>
<keyword evidence="3" id="KW-1015">Disulfide bond</keyword>
<dbReference type="InterPro" id="IPR023796">
    <property type="entry name" value="Serpin_dom"/>
</dbReference>
<dbReference type="Pfam" id="PF00079">
    <property type="entry name" value="Serpin"/>
    <property type="match status" value="1"/>
</dbReference>
<evidence type="ECO:0000259" key="6">
    <source>
        <dbReference type="SMART" id="SM00093"/>
    </source>
</evidence>
<proteinExistence type="inferred from homology"/>
<dbReference type="InterPro" id="IPR042185">
    <property type="entry name" value="Serpin_sf_2"/>
</dbReference>